<organism evidence="3 4">
    <name type="scientific">Marinospirillum alkaliphilum DSM 21637</name>
    <dbReference type="NCBI Taxonomy" id="1122209"/>
    <lineage>
        <taxon>Bacteria</taxon>
        <taxon>Pseudomonadati</taxon>
        <taxon>Pseudomonadota</taxon>
        <taxon>Gammaproteobacteria</taxon>
        <taxon>Oceanospirillales</taxon>
        <taxon>Oceanospirillaceae</taxon>
        <taxon>Marinospirillum</taxon>
    </lineage>
</organism>
<dbReference type="AlphaFoldDB" id="A0A1K1VJ64"/>
<gene>
    <name evidence="3" type="ORF">SAMN02745752_01022</name>
</gene>
<dbReference type="Pfam" id="PF13808">
    <property type="entry name" value="DDE_Tnp_1_assoc"/>
    <property type="match status" value="1"/>
</dbReference>
<dbReference type="NCBIfam" id="NF033564">
    <property type="entry name" value="transpos_ISAs1"/>
    <property type="match status" value="1"/>
</dbReference>
<dbReference type="PANTHER" id="PTHR30298:SF0">
    <property type="entry name" value="PROTEIN YBFL-RELATED"/>
    <property type="match status" value="1"/>
</dbReference>
<evidence type="ECO:0000313" key="4">
    <source>
        <dbReference type="Proteomes" id="UP000182350"/>
    </source>
</evidence>
<feature type="domain" description="Transposase IS4-like" evidence="1">
    <location>
        <begin position="104"/>
        <end position="219"/>
    </location>
</feature>
<dbReference type="InterPro" id="IPR047647">
    <property type="entry name" value="ISAs1_transpos"/>
</dbReference>
<dbReference type="InterPro" id="IPR051698">
    <property type="entry name" value="Transposase_11-like"/>
</dbReference>
<sequence>MKTPSLVEHLSVIKDFRQDWKIEHKLTDILLLTICAVICGAEGWDEIEDFGEAKQDFLRSYGDFEAGIPSADTIARVVGMINPKQFQRVFADWMQDCHTVSAGEVIAIDGKTLRGSYDKSRKKGATHMISAFSAANGVVLGQIKTEEKSNEITAIPELLKLLNLHGCLVTIDAMGCQKKIALEIINQGADYLLAVKANQPKLADAFTAHFPMHKVATYEGARTVSRKKAKGAWKPGTTSSATCRIASLTSPTNGQA</sequence>
<proteinExistence type="predicted"/>
<evidence type="ECO:0000259" key="2">
    <source>
        <dbReference type="Pfam" id="PF13808"/>
    </source>
</evidence>
<dbReference type="GO" id="GO:0004803">
    <property type="term" value="F:transposase activity"/>
    <property type="evidence" value="ECO:0007669"/>
    <property type="project" value="InterPro"/>
</dbReference>
<evidence type="ECO:0000259" key="1">
    <source>
        <dbReference type="Pfam" id="PF01609"/>
    </source>
</evidence>
<dbReference type="STRING" id="1122209.SAMN02745752_01022"/>
<accession>A0A1K1VJ64</accession>
<reference evidence="3 4" key="1">
    <citation type="submission" date="2016-11" db="EMBL/GenBank/DDBJ databases">
        <authorList>
            <person name="Jaros S."/>
            <person name="Januszkiewicz K."/>
            <person name="Wedrychowicz H."/>
        </authorList>
    </citation>
    <scope>NUCLEOTIDE SEQUENCE [LARGE SCALE GENOMIC DNA]</scope>
    <source>
        <strain evidence="3 4">DSM 21637</strain>
    </source>
</reference>
<dbReference type="InterPro" id="IPR032806">
    <property type="entry name" value="YbfD_N"/>
</dbReference>
<dbReference type="EMBL" id="FPJW01000002">
    <property type="protein sequence ID" value="SFX25174.1"/>
    <property type="molecule type" value="Genomic_DNA"/>
</dbReference>
<dbReference type="GO" id="GO:0003677">
    <property type="term" value="F:DNA binding"/>
    <property type="evidence" value="ECO:0007669"/>
    <property type="project" value="InterPro"/>
</dbReference>
<evidence type="ECO:0000313" key="3">
    <source>
        <dbReference type="EMBL" id="SFX25174.1"/>
    </source>
</evidence>
<dbReference type="InterPro" id="IPR002559">
    <property type="entry name" value="Transposase_11"/>
</dbReference>
<dbReference type="Pfam" id="PF01609">
    <property type="entry name" value="DDE_Tnp_1"/>
    <property type="match status" value="1"/>
</dbReference>
<keyword evidence="4" id="KW-1185">Reference proteome</keyword>
<dbReference type="PANTHER" id="PTHR30298">
    <property type="entry name" value="H REPEAT-ASSOCIATED PREDICTED TRANSPOSASE"/>
    <property type="match status" value="1"/>
</dbReference>
<dbReference type="Proteomes" id="UP000182350">
    <property type="component" value="Unassembled WGS sequence"/>
</dbReference>
<feature type="domain" description="H repeat-associated protein N-terminal" evidence="2">
    <location>
        <begin position="8"/>
        <end position="94"/>
    </location>
</feature>
<dbReference type="GO" id="GO:0006313">
    <property type="term" value="P:DNA transposition"/>
    <property type="evidence" value="ECO:0007669"/>
    <property type="project" value="InterPro"/>
</dbReference>
<protein>
    <submittedName>
        <fullName evidence="3">Predicted transposase YbfD/YdcC associated with H repeats</fullName>
    </submittedName>
</protein>
<dbReference type="OrthoDB" id="8001376at2"/>
<name>A0A1K1VJ64_9GAMM</name>